<accession>A0A918TD04</accession>
<feature type="region of interest" description="Disordered" evidence="1">
    <location>
        <begin position="1"/>
        <end position="20"/>
    </location>
</feature>
<name>A0A918TD04_9ACTN</name>
<protein>
    <submittedName>
        <fullName evidence="2">Uncharacterized protein</fullName>
    </submittedName>
</protein>
<reference evidence="2" key="2">
    <citation type="submission" date="2020-09" db="EMBL/GenBank/DDBJ databases">
        <authorList>
            <person name="Sun Q."/>
            <person name="Ohkuma M."/>
        </authorList>
    </citation>
    <scope>NUCLEOTIDE SEQUENCE</scope>
    <source>
        <strain evidence="2">JCM 4518</strain>
    </source>
</reference>
<evidence type="ECO:0000313" key="2">
    <source>
        <dbReference type="EMBL" id="GHB09760.1"/>
    </source>
</evidence>
<keyword evidence="3" id="KW-1185">Reference proteome</keyword>
<dbReference type="Proteomes" id="UP000644020">
    <property type="component" value="Unassembled WGS sequence"/>
</dbReference>
<organism evidence="2 3">
    <name type="scientific">Streptomyces termitum</name>
    <dbReference type="NCBI Taxonomy" id="67368"/>
    <lineage>
        <taxon>Bacteria</taxon>
        <taxon>Bacillati</taxon>
        <taxon>Actinomycetota</taxon>
        <taxon>Actinomycetes</taxon>
        <taxon>Kitasatosporales</taxon>
        <taxon>Streptomycetaceae</taxon>
        <taxon>Streptomyces</taxon>
    </lineage>
</organism>
<dbReference type="EMBL" id="BMUL01000026">
    <property type="protein sequence ID" value="GHB09760.1"/>
    <property type="molecule type" value="Genomic_DNA"/>
</dbReference>
<proteinExistence type="predicted"/>
<dbReference type="AlphaFoldDB" id="A0A918TD04"/>
<dbReference type="RefSeq" id="WP_189983286.1">
    <property type="nucleotide sequence ID" value="NZ_BMUL01000026.1"/>
</dbReference>
<evidence type="ECO:0000313" key="3">
    <source>
        <dbReference type="Proteomes" id="UP000644020"/>
    </source>
</evidence>
<sequence>MGKRTCPAGADRVERPGAEALPSLTEREVERGGPVFPEGVGPLVRVADGPGGLSVWGVAEPERWGVEVHVMLEAGEDVGAVDLRLLGEVLARLDDVVAEARRFVGAELGVPEERVAVDAPEVDVYADGWMLRFTEGDLPICEPYGVGVVFEGLRPVRLEDLREAEPVGD</sequence>
<reference evidence="2" key="1">
    <citation type="journal article" date="2014" name="Int. J. Syst. Evol. Microbiol.">
        <title>Complete genome sequence of Corynebacterium casei LMG S-19264T (=DSM 44701T), isolated from a smear-ripened cheese.</title>
        <authorList>
            <consortium name="US DOE Joint Genome Institute (JGI-PGF)"/>
            <person name="Walter F."/>
            <person name="Albersmeier A."/>
            <person name="Kalinowski J."/>
            <person name="Ruckert C."/>
        </authorList>
    </citation>
    <scope>NUCLEOTIDE SEQUENCE</scope>
    <source>
        <strain evidence="2">JCM 4518</strain>
    </source>
</reference>
<evidence type="ECO:0000256" key="1">
    <source>
        <dbReference type="SAM" id="MobiDB-lite"/>
    </source>
</evidence>
<gene>
    <name evidence="2" type="ORF">GCM10010305_60770</name>
</gene>
<comment type="caution">
    <text evidence="2">The sequence shown here is derived from an EMBL/GenBank/DDBJ whole genome shotgun (WGS) entry which is preliminary data.</text>
</comment>